<dbReference type="Pfam" id="PF11736">
    <property type="entry name" value="DUF3299"/>
    <property type="match status" value="1"/>
</dbReference>
<keyword evidence="3" id="KW-1185">Reference proteome</keyword>
<keyword evidence="1" id="KW-0732">Signal</keyword>
<dbReference type="Gene3D" id="2.40.50.870">
    <property type="entry name" value="Protein of unknown function (DUF3299)"/>
    <property type="match status" value="1"/>
</dbReference>
<feature type="chain" id="PRO_5046861770" evidence="1">
    <location>
        <begin position="21"/>
        <end position="243"/>
    </location>
</feature>
<evidence type="ECO:0000313" key="3">
    <source>
        <dbReference type="Proteomes" id="UP001300261"/>
    </source>
</evidence>
<dbReference type="RefSeq" id="WP_265965341.1">
    <property type="nucleotide sequence ID" value="NZ_JAPEVI010000003.1"/>
</dbReference>
<comment type="caution">
    <text evidence="2">The sequence shown here is derived from an EMBL/GenBank/DDBJ whole genome shotgun (WGS) entry which is preliminary data.</text>
</comment>
<reference evidence="2 3" key="1">
    <citation type="journal article" date="2016" name="Int. J. Syst. Evol. Microbiol.">
        <title>Labrenzia salina sp. nov., isolated from the rhizosphere of the halophyte Arthrocnemum macrostachyum.</title>
        <authorList>
            <person name="Camacho M."/>
            <person name="Redondo-Gomez S."/>
            <person name="Rodriguez-Llorente I."/>
            <person name="Rohde M."/>
            <person name="Sproer C."/>
            <person name="Schumann P."/>
            <person name="Klenk H.P."/>
            <person name="Montero-Calasanz M.D.C."/>
        </authorList>
    </citation>
    <scope>NUCLEOTIDE SEQUENCE [LARGE SCALE GENOMIC DNA]</scope>
    <source>
        <strain evidence="2 3">DSM 29163</strain>
    </source>
</reference>
<evidence type="ECO:0000256" key="1">
    <source>
        <dbReference type="SAM" id="SignalP"/>
    </source>
</evidence>
<protein>
    <submittedName>
        <fullName evidence="2">DUF3299 domain-containing protein</fullName>
    </submittedName>
</protein>
<gene>
    <name evidence="2" type="ORF">ON753_21610</name>
</gene>
<sequence>MKRAILLLVMVLLFAPQAHAAALIGWDELKDPAAQFDDPFEALSGRELRSLGTVLQLRRRLGAPDVPPSERPQLEAELRREEAKLAASGVRTDWLLSHRRDIARKRAAAAMAGNAALEGREIAIKGYVIPVQDPGGAVTSGYLVPEQGMCSHMPAPDPNQMVRYRVSGKWQGEYIYEPVVMTGRLSLQMTRQEITLLDGRVDMIAAFEMEVTGVRSLDEKAGPDPAQRLWNLFRGSQGTNSPQ</sequence>
<proteinExistence type="predicted"/>
<dbReference type="EMBL" id="JAPEVI010000003">
    <property type="protein sequence ID" value="MCX2724936.1"/>
    <property type="molecule type" value="Genomic_DNA"/>
</dbReference>
<name>A0ABT3R723_9HYPH</name>
<feature type="signal peptide" evidence="1">
    <location>
        <begin position="1"/>
        <end position="20"/>
    </location>
</feature>
<accession>A0ABT3R723</accession>
<dbReference type="InterPro" id="IPR021727">
    <property type="entry name" value="DUF3299"/>
</dbReference>
<dbReference type="Proteomes" id="UP001300261">
    <property type="component" value="Unassembled WGS sequence"/>
</dbReference>
<evidence type="ECO:0000313" key="2">
    <source>
        <dbReference type="EMBL" id="MCX2724936.1"/>
    </source>
</evidence>
<organism evidence="2 3">
    <name type="scientific">Roseibium salinum</name>
    <dbReference type="NCBI Taxonomy" id="1604349"/>
    <lineage>
        <taxon>Bacteria</taxon>
        <taxon>Pseudomonadati</taxon>
        <taxon>Pseudomonadota</taxon>
        <taxon>Alphaproteobacteria</taxon>
        <taxon>Hyphomicrobiales</taxon>
        <taxon>Stappiaceae</taxon>
        <taxon>Roseibium</taxon>
    </lineage>
</organism>